<gene>
    <name evidence="1" type="ORF">C8A03DRAFT_35829</name>
</gene>
<dbReference type="EMBL" id="MU860202">
    <property type="protein sequence ID" value="KAK4236295.1"/>
    <property type="molecule type" value="Genomic_DNA"/>
</dbReference>
<evidence type="ECO:0000313" key="2">
    <source>
        <dbReference type="Proteomes" id="UP001303760"/>
    </source>
</evidence>
<dbReference type="InterPro" id="IPR036390">
    <property type="entry name" value="WH_DNA-bd_sf"/>
</dbReference>
<dbReference type="Gene3D" id="1.10.10.10">
    <property type="entry name" value="Winged helix-like DNA-binding domain superfamily/Winged helix DNA-binding domain"/>
    <property type="match status" value="1"/>
</dbReference>
<reference evidence="1" key="1">
    <citation type="journal article" date="2023" name="Mol. Phylogenet. Evol.">
        <title>Genome-scale phylogeny and comparative genomics of the fungal order Sordariales.</title>
        <authorList>
            <person name="Hensen N."/>
            <person name="Bonometti L."/>
            <person name="Westerberg I."/>
            <person name="Brannstrom I.O."/>
            <person name="Guillou S."/>
            <person name="Cros-Aarteil S."/>
            <person name="Calhoun S."/>
            <person name="Haridas S."/>
            <person name="Kuo A."/>
            <person name="Mondo S."/>
            <person name="Pangilinan J."/>
            <person name="Riley R."/>
            <person name="LaButti K."/>
            <person name="Andreopoulos B."/>
            <person name="Lipzen A."/>
            <person name="Chen C."/>
            <person name="Yan M."/>
            <person name="Daum C."/>
            <person name="Ng V."/>
            <person name="Clum A."/>
            <person name="Steindorff A."/>
            <person name="Ohm R.A."/>
            <person name="Martin F."/>
            <person name="Silar P."/>
            <person name="Natvig D.O."/>
            <person name="Lalanne C."/>
            <person name="Gautier V."/>
            <person name="Ament-Velasquez S.L."/>
            <person name="Kruys A."/>
            <person name="Hutchinson M.I."/>
            <person name="Powell A.J."/>
            <person name="Barry K."/>
            <person name="Miller A.N."/>
            <person name="Grigoriev I.V."/>
            <person name="Debuchy R."/>
            <person name="Gladieux P."/>
            <person name="Hiltunen Thoren M."/>
            <person name="Johannesson H."/>
        </authorList>
    </citation>
    <scope>NUCLEOTIDE SEQUENCE</scope>
    <source>
        <strain evidence="1">CBS 532.94</strain>
    </source>
</reference>
<comment type="caution">
    <text evidence="1">The sequence shown here is derived from an EMBL/GenBank/DDBJ whole genome shotgun (WGS) entry which is preliminary data.</text>
</comment>
<keyword evidence="2" id="KW-1185">Reference proteome</keyword>
<dbReference type="SUPFAM" id="SSF46785">
    <property type="entry name" value="Winged helix' DNA-binding domain"/>
    <property type="match status" value="1"/>
</dbReference>
<evidence type="ECO:0000313" key="1">
    <source>
        <dbReference type="EMBL" id="KAK4236295.1"/>
    </source>
</evidence>
<dbReference type="InterPro" id="IPR036388">
    <property type="entry name" value="WH-like_DNA-bd_sf"/>
</dbReference>
<dbReference type="Proteomes" id="UP001303760">
    <property type="component" value="Unassembled WGS sequence"/>
</dbReference>
<reference evidence="1" key="2">
    <citation type="submission" date="2023-05" db="EMBL/GenBank/DDBJ databases">
        <authorList>
            <consortium name="Lawrence Berkeley National Laboratory"/>
            <person name="Steindorff A."/>
            <person name="Hensen N."/>
            <person name="Bonometti L."/>
            <person name="Westerberg I."/>
            <person name="Brannstrom I.O."/>
            <person name="Guillou S."/>
            <person name="Cros-Aarteil S."/>
            <person name="Calhoun S."/>
            <person name="Haridas S."/>
            <person name="Kuo A."/>
            <person name="Mondo S."/>
            <person name="Pangilinan J."/>
            <person name="Riley R."/>
            <person name="Labutti K."/>
            <person name="Andreopoulos B."/>
            <person name="Lipzen A."/>
            <person name="Chen C."/>
            <person name="Yanf M."/>
            <person name="Daum C."/>
            <person name="Ng V."/>
            <person name="Clum A."/>
            <person name="Ohm R."/>
            <person name="Martin F."/>
            <person name="Silar P."/>
            <person name="Natvig D."/>
            <person name="Lalanne C."/>
            <person name="Gautier V."/>
            <person name="Ament-Velasquez S.L."/>
            <person name="Kruys A."/>
            <person name="Hutchinson M.I."/>
            <person name="Powell A.J."/>
            <person name="Barry K."/>
            <person name="Miller A.N."/>
            <person name="Grigoriev I.V."/>
            <person name="Debuchy R."/>
            <person name="Gladieux P."/>
            <person name="Thoren M.H."/>
            <person name="Johannesson H."/>
        </authorList>
    </citation>
    <scope>NUCLEOTIDE SEQUENCE</scope>
    <source>
        <strain evidence="1">CBS 532.94</strain>
    </source>
</reference>
<dbReference type="AlphaFoldDB" id="A0AAN7C6T3"/>
<protein>
    <submittedName>
        <fullName evidence="1">Uncharacterized protein</fullName>
    </submittedName>
</protein>
<sequence length="131" mass="14195">MASTLDPLSCKLLQLGGLIQTSIASYIANKDPVQPEGHDTLPSKPLFDAQRALLSAAGMLTELVSEPRSRLLEVSSQYFEARALHIVADKRIPDILAKHGEQGLGIDKIAAQVGIESRKLCRWTGASHKSH</sequence>
<name>A0AAN7C6T3_9PEZI</name>
<accession>A0AAN7C6T3</accession>
<organism evidence="1 2">
    <name type="scientific">Achaetomium macrosporum</name>
    <dbReference type="NCBI Taxonomy" id="79813"/>
    <lineage>
        <taxon>Eukaryota</taxon>
        <taxon>Fungi</taxon>
        <taxon>Dikarya</taxon>
        <taxon>Ascomycota</taxon>
        <taxon>Pezizomycotina</taxon>
        <taxon>Sordariomycetes</taxon>
        <taxon>Sordariomycetidae</taxon>
        <taxon>Sordariales</taxon>
        <taxon>Chaetomiaceae</taxon>
        <taxon>Achaetomium</taxon>
    </lineage>
</organism>
<proteinExistence type="predicted"/>